<dbReference type="EMBL" id="AP019309">
    <property type="protein sequence ID" value="BBH27212.1"/>
    <property type="molecule type" value="Genomic_DNA"/>
</dbReference>
<evidence type="ECO:0000313" key="2">
    <source>
        <dbReference type="EMBL" id="BBH27212.1"/>
    </source>
</evidence>
<gene>
    <name evidence="2" type="ORF">SG0102_21460</name>
</gene>
<dbReference type="Proteomes" id="UP000268059">
    <property type="component" value="Chromosome"/>
</dbReference>
<feature type="signal peptide" evidence="1">
    <location>
        <begin position="1"/>
        <end position="21"/>
    </location>
</feature>
<keyword evidence="3" id="KW-1185">Reference proteome</keyword>
<dbReference type="InParanoid" id="A0A3G9J9I9"/>
<dbReference type="OrthoDB" id="1993812at2"/>
<proteinExistence type="predicted"/>
<reference evidence="2 3" key="1">
    <citation type="submission" date="2018-11" db="EMBL/GenBank/DDBJ databases">
        <title>Novel Erysipelotrichaceae bacterium isolated from small intestine of a swine.</title>
        <authorList>
            <person name="Kim J.S."/>
            <person name="Choe H."/>
            <person name="Lee Y.R."/>
            <person name="Kim K.M."/>
            <person name="Park D.S."/>
        </authorList>
    </citation>
    <scope>NUCLEOTIDE SEQUENCE [LARGE SCALE GENOMIC DNA]</scope>
    <source>
        <strain evidence="2 3">SG0102</strain>
    </source>
</reference>
<dbReference type="RefSeq" id="WP_125119962.1">
    <property type="nucleotide sequence ID" value="NZ_AP019309.1"/>
</dbReference>
<evidence type="ECO:0008006" key="4">
    <source>
        <dbReference type="Google" id="ProtNLM"/>
    </source>
</evidence>
<accession>A0A3G9J9I9</accession>
<dbReference type="KEGG" id="ebm:SG0102_21460"/>
<feature type="chain" id="PRO_5038334664" description="Lipoprotein" evidence="1">
    <location>
        <begin position="22"/>
        <end position="246"/>
    </location>
</feature>
<dbReference type="AlphaFoldDB" id="A0A3G9J9I9"/>
<keyword evidence="1" id="KW-0732">Signal</keyword>
<dbReference type="PROSITE" id="PS51257">
    <property type="entry name" value="PROKAR_LIPOPROTEIN"/>
    <property type="match status" value="1"/>
</dbReference>
<protein>
    <recommendedName>
        <fullName evidence="4">Lipoprotein</fullName>
    </recommendedName>
</protein>
<evidence type="ECO:0000256" key="1">
    <source>
        <dbReference type="SAM" id="SignalP"/>
    </source>
</evidence>
<organism evidence="2 3">
    <name type="scientific">Intestinibaculum porci</name>
    <dbReference type="NCBI Taxonomy" id="2487118"/>
    <lineage>
        <taxon>Bacteria</taxon>
        <taxon>Bacillati</taxon>
        <taxon>Bacillota</taxon>
        <taxon>Erysipelotrichia</taxon>
        <taxon>Erysipelotrichales</taxon>
        <taxon>Erysipelotrichaceae</taxon>
        <taxon>Intestinibaculum</taxon>
    </lineage>
</organism>
<sequence>MFTKKMGAALLSVMMMTSLTACSPKPKVKTTESADQSIDLTNFKVTIPQKTYVYDGKPKTPKVTVTSGDNDALKEGTDYRVTYSNNTKVGTADITIKGLKNYKGTLHQTFTIVKSLKKIDETALKNILNEMIVFDSGDSGSSTKVVEAASDLLTYVAQINLAKADKKALTKAVTSWYTGLTKEQQATLDGNKDSILDTADGIIAHYKDYSDSLEDAGVLDQTKETLKVKHLKDDWKALKKLLEKVK</sequence>
<evidence type="ECO:0000313" key="3">
    <source>
        <dbReference type="Proteomes" id="UP000268059"/>
    </source>
</evidence>
<name>A0A3G9J9I9_9FIRM</name>